<dbReference type="EMBL" id="SNXI01000026">
    <property type="protein sequence ID" value="TDP27714.1"/>
    <property type="molecule type" value="Genomic_DNA"/>
</dbReference>
<proteinExistence type="predicted"/>
<gene>
    <name evidence="1" type="ORF">DEU29_12613</name>
</gene>
<evidence type="ECO:0000313" key="1">
    <source>
        <dbReference type="EMBL" id="TDP27714.1"/>
    </source>
</evidence>
<protein>
    <submittedName>
        <fullName evidence="1">Uncharacterized protein</fullName>
    </submittedName>
</protein>
<sequence length="46" mass="5476">MSFKSFPLDSMKFNFIEGIEGFGNKYRRYMRSTSAWAPRFNDSETK</sequence>
<accession>A0A4R6NWF1</accession>
<name>A0A4R6NWF1_9GAMM</name>
<dbReference type="Proteomes" id="UP000295531">
    <property type="component" value="Unassembled WGS sequence"/>
</dbReference>
<evidence type="ECO:0000313" key="2">
    <source>
        <dbReference type="Proteomes" id="UP000295531"/>
    </source>
</evidence>
<reference evidence="1 2" key="1">
    <citation type="submission" date="2019-03" db="EMBL/GenBank/DDBJ databases">
        <title>Freshwater and sediment microbial communities from various areas in North America, analyzing microbe dynamics in response to fracking.</title>
        <authorList>
            <person name="Lamendella R."/>
        </authorList>
    </citation>
    <scope>NUCLEOTIDE SEQUENCE [LARGE SCALE GENOMIC DNA]</scope>
    <source>
        <strain evidence="1 2">18_TX</strain>
    </source>
</reference>
<dbReference type="AlphaFoldDB" id="A0A4R6NWF1"/>
<comment type="caution">
    <text evidence="1">The sequence shown here is derived from an EMBL/GenBank/DDBJ whole genome shotgun (WGS) entry which is preliminary data.</text>
</comment>
<keyword evidence="2" id="KW-1185">Reference proteome</keyword>
<organism evidence="1 2">
    <name type="scientific">Idiomarina aquatica</name>
    <dbReference type="NCBI Taxonomy" id="1327752"/>
    <lineage>
        <taxon>Bacteria</taxon>
        <taxon>Pseudomonadati</taxon>
        <taxon>Pseudomonadota</taxon>
        <taxon>Gammaproteobacteria</taxon>
        <taxon>Alteromonadales</taxon>
        <taxon>Idiomarinaceae</taxon>
        <taxon>Idiomarina</taxon>
    </lineage>
</organism>